<evidence type="ECO:0000313" key="2">
    <source>
        <dbReference type="Proteomes" id="UP000828941"/>
    </source>
</evidence>
<gene>
    <name evidence="1" type="ORF">L6164_026021</name>
</gene>
<reference evidence="1 2" key="1">
    <citation type="journal article" date="2022" name="DNA Res.">
        <title>Chromosomal-level genome assembly of the orchid tree Bauhinia variegata (Leguminosae; Cercidoideae) supports the allotetraploid origin hypothesis of Bauhinia.</title>
        <authorList>
            <person name="Zhong Y."/>
            <person name="Chen Y."/>
            <person name="Zheng D."/>
            <person name="Pang J."/>
            <person name="Liu Y."/>
            <person name="Luo S."/>
            <person name="Meng S."/>
            <person name="Qian L."/>
            <person name="Wei D."/>
            <person name="Dai S."/>
            <person name="Zhou R."/>
        </authorList>
    </citation>
    <scope>NUCLEOTIDE SEQUENCE [LARGE SCALE GENOMIC DNA]</scope>
    <source>
        <strain evidence="1">BV-YZ2020</strain>
    </source>
</reference>
<name>A0ACB9M2C5_BAUVA</name>
<dbReference type="EMBL" id="CM039435">
    <property type="protein sequence ID" value="KAI4318232.1"/>
    <property type="molecule type" value="Genomic_DNA"/>
</dbReference>
<dbReference type="Proteomes" id="UP000828941">
    <property type="component" value="Chromosome 10"/>
</dbReference>
<accession>A0ACB9M2C5</accession>
<protein>
    <submittedName>
        <fullName evidence="1">Uncharacterized protein</fullName>
    </submittedName>
</protein>
<comment type="caution">
    <text evidence="1">The sequence shown here is derived from an EMBL/GenBank/DDBJ whole genome shotgun (WGS) entry which is preliminary data.</text>
</comment>
<organism evidence="1 2">
    <name type="scientific">Bauhinia variegata</name>
    <name type="common">Purple orchid tree</name>
    <name type="synonym">Phanera variegata</name>
    <dbReference type="NCBI Taxonomy" id="167791"/>
    <lineage>
        <taxon>Eukaryota</taxon>
        <taxon>Viridiplantae</taxon>
        <taxon>Streptophyta</taxon>
        <taxon>Embryophyta</taxon>
        <taxon>Tracheophyta</taxon>
        <taxon>Spermatophyta</taxon>
        <taxon>Magnoliopsida</taxon>
        <taxon>eudicotyledons</taxon>
        <taxon>Gunneridae</taxon>
        <taxon>Pentapetalae</taxon>
        <taxon>rosids</taxon>
        <taxon>fabids</taxon>
        <taxon>Fabales</taxon>
        <taxon>Fabaceae</taxon>
        <taxon>Cercidoideae</taxon>
        <taxon>Cercideae</taxon>
        <taxon>Bauhiniinae</taxon>
        <taxon>Bauhinia</taxon>
    </lineage>
</organism>
<keyword evidence="2" id="KW-1185">Reference proteome</keyword>
<proteinExistence type="predicted"/>
<sequence length="220" mass="24870">MVSTNSTSQPPLHPYPHPLLIPPRLSHLTIHPYPFRRLTLSQQLKISPFLCTVTTYLSPTHIENSSPPHNNIDAASSLPPSNPHPTNTHSMTTRSKNNIFKPKRIFHSTKHPLPESLESTCISQALKIPHWKQAMSEEFMALLNNGTWDLVPPSSQLSPIGCKWVFKIKCHPNGSIYRYKARLVAKGFHQMHGVNYFDTFSPVIRPQTIKLVLSIALAYN</sequence>
<evidence type="ECO:0000313" key="1">
    <source>
        <dbReference type="EMBL" id="KAI4318232.1"/>
    </source>
</evidence>